<keyword evidence="3 6" id="KW-0479">Metal-binding</keyword>
<dbReference type="GO" id="GO:0009055">
    <property type="term" value="F:electron transfer activity"/>
    <property type="evidence" value="ECO:0007669"/>
    <property type="project" value="InterPro"/>
</dbReference>
<keyword evidence="1" id="KW-0813">Transport</keyword>
<sequence length="143" mass="15821">MFSPNLLQQLQNIFICAFLGSYLLLGCNQPAKQNTQIKKDYIRAIPGENDTIPVAVAEKGEVLIAYSDCYTCHKEDKKSIGPAFKDIAKRYPVQTPYLDMLAQKIISGGSGSWGRAVMSPHPKVPLTDAKIMASYILSLKENK</sequence>
<dbReference type="InterPro" id="IPR002324">
    <property type="entry name" value="Cyt_c_ID"/>
</dbReference>
<dbReference type="AlphaFoldDB" id="A0A5M6DH61"/>
<keyword evidence="9" id="KW-1185">Reference proteome</keyword>
<evidence type="ECO:0000256" key="3">
    <source>
        <dbReference type="ARBA" id="ARBA00022723"/>
    </source>
</evidence>
<comment type="caution">
    <text evidence="8">The sequence shown here is derived from an EMBL/GenBank/DDBJ whole genome shotgun (WGS) entry which is preliminary data.</text>
</comment>
<dbReference type="Pfam" id="PF00034">
    <property type="entry name" value="Cytochrom_C"/>
    <property type="match status" value="1"/>
</dbReference>
<dbReference type="EMBL" id="VWSF01000006">
    <property type="protein sequence ID" value="KAA5546763.1"/>
    <property type="molecule type" value="Genomic_DNA"/>
</dbReference>
<dbReference type="GO" id="GO:0020037">
    <property type="term" value="F:heme binding"/>
    <property type="evidence" value="ECO:0007669"/>
    <property type="project" value="InterPro"/>
</dbReference>
<dbReference type="RefSeq" id="WP_150088364.1">
    <property type="nucleotide sequence ID" value="NZ_VWSF01000006.1"/>
</dbReference>
<proteinExistence type="predicted"/>
<gene>
    <name evidence="8" type="ORF">F0145_10525</name>
</gene>
<feature type="binding site" description="covalent" evidence="6">
    <location>
        <position position="69"/>
    </location>
    <ligand>
        <name>heme c</name>
        <dbReference type="ChEBI" id="CHEBI:61717"/>
    </ligand>
</feature>
<accession>A0A5M6DH61</accession>
<dbReference type="Gene3D" id="1.10.760.10">
    <property type="entry name" value="Cytochrome c-like domain"/>
    <property type="match status" value="1"/>
</dbReference>
<organism evidence="8 9">
    <name type="scientific">Adhaeribacter rhizoryzae</name>
    <dbReference type="NCBI Taxonomy" id="2607907"/>
    <lineage>
        <taxon>Bacteria</taxon>
        <taxon>Pseudomonadati</taxon>
        <taxon>Bacteroidota</taxon>
        <taxon>Cytophagia</taxon>
        <taxon>Cytophagales</taxon>
        <taxon>Hymenobacteraceae</taxon>
        <taxon>Adhaeribacter</taxon>
    </lineage>
</organism>
<feature type="domain" description="Cytochrome c" evidence="7">
    <location>
        <begin position="55"/>
        <end position="140"/>
    </location>
</feature>
<evidence type="ECO:0000256" key="6">
    <source>
        <dbReference type="PIRSR" id="PIRSR602324-1"/>
    </source>
</evidence>
<protein>
    <submittedName>
        <fullName evidence="8">Cytochrome C</fullName>
    </submittedName>
</protein>
<reference evidence="8 9" key="1">
    <citation type="submission" date="2019-09" db="EMBL/GenBank/DDBJ databases">
        <title>Genome sequence and assembly of Adhaeribacter sp.</title>
        <authorList>
            <person name="Chhetri G."/>
        </authorList>
    </citation>
    <scope>NUCLEOTIDE SEQUENCE [LARGE SCALE GENOMIC DNA]</scope>
    <source>
        <strain evidence="8 9">DK36</strain>
    </source>
</reference>
<feature type="binding site" description="covalent" evidence="6">
    <location>
        <position position="118"/>
    </location>
    <ligand>
        <name>heme c</name>
        <dbReference type="ChEBI" id="CHEBI:61717"/>
    </ligand>
</feature>
<keyword evidence="4" id="KW-0249">Electron transport</keyword>
<evidence type="ECO:0000256" key="1">
    <source>
        <dbReference type="ARBA" id="ARBA00022448"/>
    </source>
</evidence>
<dbReference type="InterPro" id="IPR009056">
    <property type="entry name" value="Cyt_c-like_dom"/>
</dbReference>
<evidence type="ECO:0000256" key="4">
    <source>
        <dbReference type="ARBA" id="ARBA00022982"/>
    </source>
</evidence>
<evidence type="ECO:0000313" key="8">
    <source>
        <dbReference type="EMBL" id="KAA5546763.1"/>
    </source>
</evidence>
<dbReference type="PRINTS" id="PR00606">
    <property type="entry name" value="CYTCHROMECID"/>
</dbReference>
<dbReference type="SUPFAM" id="SSF46626">
    <property type="entry name" value="Cytochrome c"/>
    <property type="match status" value="1"/>
</dbReference>
<evidence type="ECO:0000256" key="2">
    <source>
        <dbReference type="ARBA" id="ARBA00022617"/>
    </source>
</evidence>
<evidence type="ECO:0000256" key="5">
    <source>
        <dbReference type="ARBA" id="ARBA00023004"/>
    </source>
</evidence>
<keyword evidence="5 6" id="KW-0408">Iron</keyword>
<dbReference type="PROSITE" id="PS51007">
    <property type="entry name" value="CYTC"/>
    <property type="match status" value="1"/>
</dbReference>
<dbReference type="InterPro" id="IPR036909">
    <property type="entry name" value="Cyt_c-like_dom_sf"/>
</dbReference>
<name>A0A5M6DH61_9BACT</name>
<dbReference type="GO" id="GO:0005506">
    <property type="term" value="F:iron ion binding"/>
    <property type="evidence" value="ECO:0007669"/>
    <property type="project" value="InterPro"/>
</dbReference>
<evidence type="ECO:0000313" key="9">
    <source>
        <dbReference type="Proteomes" id="UP000323426"/>
    </source>
</evidence>
<keyword evidence="2 6" id="KW-0349">Heme</keyword>
<dbReference type="Proteomes" id="UP000323426">
    <property type="component" value="Unassembled WGS sequence"/>
</dbReference>
<comment type="PTM">
    <text evidence="6">Binds 1 heme c group covalently per subunit.</text>
</comment>
<evidence type="ECO:0000259" key="7">
    <source>
        <dbReference type="PROSITE" id="PS51007"/>
    </source>
</evidence>
<feature type="binding site" description="covalent" evidence="6">
    <location>
        <position position="73"/>
    </location>
    <ligand>
        <name>heme c</name>
        <dbReference type="ChEBI" id="CHEBI:61717"/>
    </ligand>
</feature>